<dbReference type="InterPro" id="IPR010359">
    <property type="entry name" value="IrrE_HExxH"/>
</dbReference>
<protein>
    <submittedName>
        <fullName evidence="2">ImmA/IrrE family metallo-endopeptidase</fullName>
    </submittedName>
</protein>
<dbReference type="Gene3D" id="1.10.10.2910">
    <property type="match status" value="1"/>
</dbReference>
<dbReference type="PANTHER" id="PTHR43236">
    <property type="entry name" value="ANTITOXIN HIGA1"/>
    <property type="match status" value="1"/>
</dbReference>
<comment type="caution">
    <text evidence="2">The sequence shown here is derived from an EMBL/GenBank/DDBJ whole genome shotgun (WGS) entry which is preliminary data.</text>
</comment>
<evidence type="ECO:0000259" key="1">
    <source>
        <dbReference type="Pfam" id="PF06114"/>
    </source>
</evidence>
<gene>
    <name evidence="2" type="ORF">ACFPQ4_22875</name>
</gene>
<dbReference type="Proteomes" id="UP001596108">
    <property type="component" value="Unassembled WGS sequence"/>
</dbReference>
<dbReference type="PANTHER" id="PTHR43236:SF2">
    <property type="entry name" value="BLL0069 PROTEIN"/>
    <property type="match status" value="1"/>
</dbReference>
<dbReference type="InterPro" id="IPR052345">
    <property type="entry name" value="Rad_response_metalloprotease"/>
</dbReference>
<dbReference type="Pfam" id="PF06114">
    <property type="entry name" value="Peptidase_M78"/>
    <property type="match status" value="1"/>
</dbReference>
<proteinExistence type="predicted"/>
<dbReference type="EMBL" id="JBHSNC010000057">
    <property type="protein sequence ID" value="MFC5532269.1"/>
    <property type="molecule type" value="Genomic_DNA"/>
</dbReference>
<sequence length="381" mass="43157">MVKVDVSPGVLQWAAHRAGKEDQIKLEFPNWDKWVSNEAQPTLKQLENVAKATSTPLGYFFLPAPLIERLPVPHYRTTDDRPTNNPSPNLLDTVHTMQRRQDWMRDYLIEIGYDPLDFVGISNVNQGAKEIAVAIRKRLGLEHGWAATCKTWQDALRMLLQKIEEIGILAVVNGIVGNNTRRKLDVEEFRGFVLVDKYAPLIFVNGADGKAAQMFTLAHELAHIWLGASAAFDLQQLQPADDETERKCNIVAAEFLVPETELRQYWTGIRNDEERFQLIARKFKVSEVVAARRALDLGLITQSDFFDFYKNRYLRGLQEAPDTSGGDFYAVQPYRISRRFARAVISATAEGKLLYQEAYRLTGVKGKTFAELASRLGAGRD</sequence>
<feature type="domain" description="IrrE N-terminal-like" evidence="1">
    <location>
        <begin position="195"/>
        <end position="294"/>
    </location>
</feature>
<dbReference type="RefSeq" id="WP_378114238.1">
    <property type="nucleotide sequence ID" value="NZ_JBHSNC010000057.1"/>
</dbReference>
<keyword evidence="3" id="KW-1185">Reference proteome</keyword>
<name>A0ABW0RA65_9BACL</name>
<reference evidence="3" key="1">
    <citation type="journal article" date="2019" name="Int. J. Syst. Evol. Microbiol.">
        <title>The Global Catalogue of Microorganisms (GCM) 10K type strain sequencing project: providing services to taxonomists for standard genome sequencing and annotation.</title>
        <authorList>
            <consortium name="The Broad Institute Genomics Platform"/>
            <consortium name="The Broad Institute Genome Sequencing Center for Infectious Disease"/>
            <person name="Wu L."/>
            <person name="Ma J."/>
        </authorList>
    </citation>
    <scope>NUCLEOTIDE SEQUENCE [LARGE SCALE GENOMIC DNA]</scope>
    <source>
        <strain evidence="3">CGMCC 1.18578</strain>
    </source>
</reference>
<evidence type="ECO:0000313" key="2">
    <source>
        <dbReference type="EMBL" id="MFC5532269.1"/>
    </source>
</evidence>
<organism evidence="2 3">
    <name type="scientific">Cohnella yongneupensis</name>
    <dbReference type="NCBI Taxonomy" id="425006"/>
    <lineage>
        <taxon>Bacteria</taxon>
        <taxon>Bacillati</taxon>
        <taxon>Bacillota</taxon>
        <taxon>Bacilli</taxon>
        <taxon>Bacillales</taxon>
        <taxon>Paenibacillaceae</taxon>
        <taxon>Cohnella</taxon>
    </lineage>
</organism>
<evidence type="ECO:0000313" key="3">
    <source>
        <dbReference type="Proteomes" id="UP001596108"/>
    </source>
</evidence>
<accession>A0ABW0RA65</accession>